<gene>
    <name evidence="1" type="ORF">V6N12_044146</name>
</gene>
<keyword evidence="2" id="KW-1185">Reference proteome</keyword>
<evidence type="ECO:0000313" key="2">
    <source>
        <dbReference type="Proteomes" id="UP001472677"/>
    </source>
</evidence>
<comment type="caution">
    <text evidence="1">The sequence shown here is derived from an EMBL/GenBank/DDBJ whole genome shotgun (WGS) entry which is preliminary data.</text>
</comment>
<organism evidence="1 2">
    <name type="scientific">Hibiscus sabdariffa</name>
    <name type="common">roselle</name>
    <dbReference type="NCBI Taxonomy" id="183260"/>
    <lineage>
        <taxon>Eukaryota</taxon>
        <taxon>Viridiplantae</taxon>
        <taxon>Streptophyta</taxon>
        <taxon>Embryophyta</taxon>
        <taxon>Tracheophyta</taxon>
        <taxon>Spermatophyta</taxon>
        <taxon>Magnoliopsida</taxon>
        <taxon>eudicotyledons</taxon>
        <taxon>Gunneridae</taxon>
        <taxon>Pentapetalae</taxon>
        <taxon>rosids</taxon>
        <taxon>malvids</taxon>
        <taxon>Malvales</taxon>
        <taxon>Malvaceae</taxon>
        <taxon>Malvoideae</taxon>
        <taxon>Hibiscus</taxon>
    </lineage>
</organism>
<evidence type="ECO:0000313" key="1">
    <source>
        <dbReference type="EMBL" id="KAK8538007.1"/>
    </source>
</evidence>
<accession>A0ABR2DGF8</accession>
<name>A0ABR2DGF8_9ROSI</name>
<protein>
    <submittedName>
        <fullName evidence="1">Uncharacterized protein</fullName>
    </submittedName>
</protein>
<proteinExistence type="predicted"/>
<dbReference type="Proteomes" id="UP001472677">
    <property type="component" value="Unassembled WGS sequence"/>
</dbReference>
<sequence>MTQTRETYAVDARFGSNVVAFDVGFVDGVRATVETVVPSDIEGKSRAANAMLVCRRSAGPNPHMDCSFKTCPVQLMLLFVRCNPSLPVTWISNVRSMQEKTATDFKMKPTAK</sequence>
<reference evidence="1 2" key="1">
    <citation type="journal article" date="2024" name="G3 (Bethesda)">
        <title>Genome assembly of Hibiscus sabdariffa L. provides insights into metabolisms of medicinal natural products.</title>
        <authorList>
            <person name="Kim T."/>
        </authorList>
    </citation>
    <scope>NUCLEOTIDE SEQUENCE [LARGE SCALE GENOMIC DNA]</scope>
    <source>
        <strain evidence="1">TK-2024</strain>
        <tissue evidence="1">Old leaves</tissue>
    </source>
</reference>
<dbReference type="EMBL" id="JBBPBM010000028">
    <property type="protein sequence ID" value="KAK8538007.1"/>
    <property type="molecule type" value="Genomic_DNA"/>
</dbReference>